<protein>
    <recommendedName>
        <fullName evidence="4">Secreted protein</fullName>
    </recommendedName>
</protein>
<evidence type="ECO:0000256" key="1">
    <source>
        <dbReference type="SAM" id="SignalP"/>
    </source>
</evidence>
<dbReference type="EMBL" id="HF935724">
    <property type="protein sequence ID" value="CCX32143.1"/>
    <property type="molecule type" value="Genomic_DNA"/>
</dbReference>
<sequence>MYSSNYVLTISLWLFLTAFTGQSLRDRVIFLADLLYPFSNSEGGPIMSHFARLSLRTTLHAAGVYAGKLSATPPSG</sequence>
<keyword evidence="1" id="KW-0732">Signal</keyword>
<dbReference type="Proteomes" id="UP000018144">
    <property type="component" value="Unassembled WGS sequence"/>
</dbReference>
<evidence type="ECO:0000313" key="2">
    <source>
        <dbReference type="EMBL" id="CCX32143.1"/>
    </source>
</evidence>
<accession>U4LJL7</accession>
<dbReference type="AlphaFoldDB" id="U4LJL7"/>
<name>U4LJL7_PYROM</name>
<proteinExistence type="predicted"/>
<evidence type="ECO:0000313" key="3">
    <source>
        <dbReference type="Proteomes" id="UP000018144"/>
    </source>
</evidence>
<gene>
    <name evidence="2" type="ORF">PCON_12413</name>
</gene>
<organism evidence="2 3">
    <name type="scientific">Pyronema omphalodes (strain CBS 100304)</name>
    <name type="common">Pyronema confluens</name>
    <dbReference type="NCBI Taxonomy" id="1076935"/>
    <lineage>
        <taxon>Eukaryota</taxon>
        <taxon>Fungi</taxon>
        <taxon>Dikarya</taxon>
        <taxon>Ascomycota</taxon>
        <taxon>Pezizomycotina</taxon>
        <taxon>Pezizomycetes</taxon>
        <taxon>Pezizales</taxon>
        <taxon>Pyronemataceae</taxon>
        <taxon>Pyronema</taxon>
    </lineage>
</organism>
<evidence type="ECO:0008006" key="4">
    <source>
        <dbReference type="Google" id="ProtNLM"/>
    </source>
</evidence>
<feature type="chain" id="PRO_5004651495" description="Secreted protein" evidence="1">
    <location>
        <begin position="24"/>
        <end position="76"/>
    </location>
</feature>
<reference evidence="2 3" key="1">
    <citation type="journal article" date="2013" name="PLoS Genet.">
        <title>The genome and development-dependent transcriptomes of Pyronema confluens: a window into fungal evolution.</title>
        <authorList>
            <person name="Traeger S."/>
            <person name="Altegoer F."/>
            <person name="Freitag M."/>
            <person name="Gabaldon T."/>
            <person name="Kempken F."/>
            <person name="Kumar A."/>
            <person name="Marcet-Houben M."/>
            <person name="Poggeler S."/>
            <person name="Stajich J.E."/>
            <person name="Nowrousian M."/>
        </authorList>
    </citation>
    <scope>NUCLEOTIDE SEQUENCE [LARGE SCALE GENOMIC DNA]</scope>
    <source>
        <strain evidence="3">CBS 100304</strain>
        <tissue evidence="2">Vegetative mycelium</tissue>
    </source>
</reference>
<feature type="signal peptide" evidence="1">
    <location>
        <begin position="1"/>
        <end position="23"/>
    </location>
</feature>
<keyword evidence="3" id="KW-1185">Reference proteome</keyword>